<organism evidence="4 5">
    <name type="scientific">Ridgeia piscesae</name>
    <name type="common">Tubeworm</name>
    <dbReference type="NCBI Taxonomy" id="27915"/>
    <lineage>
        <taxon>Eukaryota</taxon>
        <taxon>Metazoa</taxon>
        <taxon>Spiralia</taxon>
        <taxon>Lophotrochozoa</taxon>
        <taxon>Annelida</taxon>
        <taxon>Polychaeta</taxon>
        <taxon>Sedentaria</taxon>
        <taxon>Canalipalpata</taxon>
        <taxon>Sabellida</taxon>
        <taxon>Siboglinidae</taxon>
        <taxon>Ridgeia</taxon>
    </lineage>
</organism>
<reference evidence="4" key="1">
    <citation type="journal article" date="2023" name="Mol. Biol. Evol.">
        <title>Third-Generation Sequencing Reveals the Adaptive Role of the Epigenome in Three Deep-Sea Polychaetes.</title>
        <authorList>
            <person name="Perez M."/>
            <person name="Aroh O."/>
            <person name="Sun Y."/>
            <person name="Lan Y."/>
            <person name="Juniper S.K."/>
            <person name="Young C.R."/>
            <person name="Angers B."/>
            <person name="Qian P.Y."/>
        </authorList>
    </citation>
    <scope>NUCLEOTIDE SEQUENCE</scope>
    <source>
        <strain evidence="4">R07B-5</strain>
    </source>
</reference>
<name>A0AAD9JUY7_RIDPI</name>
<keyword evidence="1 2" id="KW-0833">Ubl conjugation pathway</keyword>
<evidence type="ECO:0000313" key="4">
    <source>
        <dbReference type="EMBL" id="KAK2159617.1"/>
    </source>
</evidence>
<comment type="caution">
    <text evidence="2">Lacks conserved residue(s) required for the propagation of feature annotation.</text>
</comment>
<dbReference type="InterPro" id="IPR035983">
    <property type="entry name" value="Hect_E3_ubiquitin_ligase"/>
</dbReference>
<keyword evidence="5" id="KW-1185">Reference proteome</keyword>
<gene>
    <name evidence="4" type="ORF">NP493_1704g00004</name>
</gene>
<dbReference type="AlphaFoldDB" id="A0AAD9JUY7"/>
<evidence type="ECO:0000313" key="5">
    <source>
        <dbReference type="Proteomes" id="UP001209878"/>
    </source>
</evidence>
<evidence type="ECO:0000256" key="2">
    <source>
        <dbReference type="PROSITE-ProRule" id="PRU00104"/>
    </source>
</evidence>
<dbReference type="Pfam" id="PF00632">
    <property type="entry name" value="HECT"/>
    <property type="match status" value="1"/>
</dbReference>
<dbReference type="PROSITE" id="PS50237">
    <property type="entry name" value="HECT"/>
    <property type="match status" value="1"/>
</dbReference>
<dbReference type="Proteomes" id="UP001209878">
    <property type="component" value="Unassembled WGS sequence"/>
</dbReference>
<feature type="domain" description="HECT" evidence="3">
    <location>
        <begin position="40"/>
        <end position="69"/>
    </location>
</feature>
<dbReference type="SUPFAM" id="SSF56204">
    <property type="entry name" value="Hect, E3 ligase catalytic domain"/>
    <property type="match status" value="1"/>
</dbReference>
<sequence>MWHCYFIPELSALRACLRRGVQHVYIVRQGLVADVFELYKDKELANNVLTVEFLGELGVDADGLTRELLASFWRQVAEDLFRGEDCIIPDLPLFRVRKESWKFECLGRILSHTVALTGRIPSFFAKSTLIRFTADVDVDDECLMDDFLLFVTSRERALLTKAMCDFSGLTVAEADRLQNFYMAHGFNNIPKAPEVRDQILAIAHQDLVEKPGSLVSKMRQGIPEDHRVAFWQRLSADDIAHIIEAQRPTPEKVADVIMSLVEDMTDDQDRTLYFLKEFVAGLDFDTLTDFLIFVTGSVHQPDKISVTFTTLTGLDRRPISHTCSNQLEVPTTYGSIKEFKREFLSVLASPEAFKYSEV</sequence>
<evidence type="ECO:0000256" key="1">
    <source>
        <dbReference type="ARBA" id="ARBA00022786"/>
    </source>
</evidence>
<comment type="caution">
    <text evidence="4">The sequence shown here is derived from an EMBL/GenBank/DDBJ whole genome shotgun (WGS) entry which is preliminary data.</text>
</comment>
<dbReference type="Gene3D" id="3.30.2410.10">
    <property type="entry name" value="Hect, E3 ligase catalytic domain"/>
    <property type="match status" value="1"/>
</dbReference>
<accession>A0AAD9JUY7</accession>
<dbReference type="EMBL" id="JAODUO010001704">
    <property type="protein sequence ID" value="KAK2159617.1"/>
    <property type="molecule type" value="Genomic_DNA"/>
</dbReference>
<dbReference type="Gene3D" id="3.90.1750.10">
    <property type="entry name" value="Hect, E3 ligase catalytic domains"/>
    <property type="match status" value="1"/>
</dbReference>
<evidence type="ECO:0000259" key="3">
    <source>
        <dbReference type="PROSITE" id="PS50237"/>
    </source>
</evidence>
<proteinExistence type="predicted"/>
<protein>
    <recommendedName>
        <fullName evidence="3">HECT domain-containing protein</fullName>
    </recommendedName>
</protein>
<dbReference type="GO" id="GO:0004842">
    <property type="term" value="F:ubiquitin-protein transferase activity"/>
    <property type="evidence" value="ECO:0007669"/>
    <property type="project" value="InterPro"/>
</dbReference>
<dbReference type="InterPro" id="IPR000569">
    <property type="entry name" value="HECT_dom"/>
</dbReference>